<evidence type="ECO:0000313" key="4">
    <source>
        <dbReference type="Proteomes" id="UP000295794"/>
    </source>
</evidence>
<evidence type="ECO:0000313" key="3">
    <source>
        <dbReference type="Proteomes" id="UP000255108"/>
    </source>
</evidence>
<dbReference type="RefSeq" id="WP_207916345.1">
    <property type="nucleotide sequence ID" value="NZ_CAWOLO010000002.1"/>
</dbReference>
<evidence type="ECO:0000313" key="2">
    <source>
        <dbReference type="EMBL" id="TCU89423.1"/>
    </source>
</evidence>
<proteinExistence type="predicted"/>
<gene>
    <name evidence="2" type="ORF">EV682_102335</name>
    <name evidence="1" type="ORF">NCTC11159_01860</name>
</gene>
<protein>
    <submittedName>
        <fullName evidence="1">Uncharacterized protein</fullName>
    </submittedName>
</protein>
<accession>A0A377Q7A0</accession>
<keyword evidence="4" id="KW-1185">Reference proteome</keyword>
<organism evidence="1 3">
    <name type="scientific">Iodobacter fluviatilis</name>
    <dbReference type="NCBI Taxonomy" id="537"/>
    <lineage>
        <taxon>Bacteria</taxon>
        <taxon>Pseudomonadati</taxon>
        <taxon>Pseudomonadota</taxon>
        <taxon>Betaproteobacteria</taxon>
        <taxon>Neisseriales</taxon>
        <taxon>Chitinibacteraceae</taxon>
        <taxon>Iodobacter</taxon>
    </lineage>
</organism>
<dbReference type="AlphaFoldDB" id="A0A377Q7A0"/>
<reference evidence="1 3" key="1">
    <citation type="submission" date="2018-06" db="EMBL/GenBank/DDBJ databases">
        <authorList>
            <consortium name="Pathogen Informatics"/>
            <person name="Doyle S."/>
        </authorList>
    </citation>
    <scope>NUCLEOTIDE SEQUENCE [LARGE SCALE GENOMIC DNA]</scope>
    <source>
        <strain evidence="1 3">NCTC11159</strain>
    </source>
</reference>
<dbReference type="Proteomes" id="UP000255108">
    <property type="component" value="Unassembled WGS sequence"/>
</dbReference>
<evidence type="ECO:0000313" key="1">
    <source>
        <dbReference type="EMBL" id="STQ90793.1"/>
    </source>
</evidence>
<sequence>MTPEVFVKEFEELKEYIGEGYFSEGSEISRLSRLQAAGFSASQIELTKELVSEALTDALYTVLLGLEGSASISRHQEMYKLLDESGQELTGKIESLAWERFHGKNT</sequence>
<dbReference type="Proteomes" id="UP000295794">
    <property type="component" value="Unassembled WGS sequence"/>
</dbReference>
<name>A0A377Q7A0_9NEIS</name>
<dbReference type="EMBL" id="UGHR01000001">
    <property type="protein sequence ID" value="STQ90793.1"/>
    <property type="molecule type" value="Genomic_DNA"/>
</dbReference>
<reference evidence="2 4" key="2">
    <citation type="submission" date="2019-03" db="EMBL/GenBank/DDBJ databases">
        <title>Genomic Encyclopedia of Type Strains, Phase IV (KMG-IV): sequencing the most valuable type-strain genomes for metagenomic binning, comparative biology and taxonomic classification.</title>
        <authorList>
            <person name="Goeker M."/>
        </authorList>
    </citation>
    <scope>NUCLEOTIDE SEQUENCE [LARGE SCALE GENOMIC DNA]</scope>
    <source>
        <strain evidence="2 4">DSM 3764</strain>
    </source>
</reference>
<dbReference type="EMBL" id="SMBT01000002">
    <property type="protein sequence ID" value="TCU89423.1"/>
    <property type="molecule type" value="Genomic_DNA"/>
</dbReference>